<evidence type="ECO:0000313" key="4">
    <source>
        <dbReference type="Proteomes" id="UP000316096"/>
    </source>
</evidence>
<feature type="domain" description="Lipid/polyisoprenoid-binding YceI-like" evidence="2">
    <location>
        <begin position="19"/>
        <end position="184"/>
    </location>
</feature>
<accession>A0A543CG68</accession>
<dbReference type="AlphaFoldDB" id="A0A543CG68"/>
<dbReference type="InterPro" id="IPR007372">
    <property type="entry name" value="Lipid/polyisoprenoid-bd_YceI"/>
</dbReference>
<proteinExistence type="inferred from homology"/>
<protein>
    <submittedName>
        <fullName evidence="3">Polyisoprenoid-binding protein YceI</fullName>
    </submittedName>
</protein>
<comment type="similarity">
    <text evidence="1">Belongs to the UPF0312 family.</text>
</comment>
<reference evidence="3 4" key="1">
    <citation type="submission" date="2019-06" db="EMBL/GenBank/DDBJ databases">
        <title>Sequencing the genomes of 1000 actinobacteria strains.</title>
        <authorList>
            <person name="Klenk H.-P."/>
        </authorList>
    </citation>
    <scope>NUCLEOTIDE SEQUENCE [LARGE SCALE GENOMIC DNA]</scope>
    <source>
        <strain evidence="3 4">DSM 102200</strain>
    </source>
</reference>
<evidence type="ECO:0000259" key="2">
    <source>
        <dbReference type="SMART" id="SM00867"/>
    </source>
</evidence>
<dbReference type="Proteomes" id="UP000316096">
    <property type="component" value="Unassembled WGS sequence"/>
</dbReference>
<dbReference type="PANTHER" id="PTHR34406:SF1">
    <property type="entry name" value="PROTEIN YCEI"/>
    <property type="match status" value="1"/>
</dbReference>
<gene>
    <name evidence="3" type="ORF">FB559_1603</name>
</gene>
<dbReference type="Gene3D" id="2.40.128.110">
    <property type="entry name" value="Lipid/polyisoprenoid-binding, YceI-like"/>
    <property type="match status" value="1"/>
</dbReference>
<keyword evidence="4" id="KW-1185">Reference proteome</keyword>
<sequence>MTSVALTEGSHELGPASGSLLVKTARSGLGRRAGHDLTLEVTRWSGQASVDPAEPANSAVDAEIEVASIEVREGTGGVLALTGSDRDEIAKIIREKVLRTSAHPTITFRSTRVQGTPEAFTVEGDLTIMGRTEPATVRGRVSGGRLTGAATVVQSRWGIKPYSALFGQLKVADPVEIEFDLELPG</sequence>
<name>A0A543CG68_9ACTN</name>
<organism evidence="3 4">
    <name type="scientific">Actinoallomurus bryophytorum</name>
    <dbReference type="NCBI Taxonomy" id="1490222"/>
    <lineage>
        <taxon>Bacteria</taxon>
        <taxon>Bacillati</taxon>
        <taxon>Actinomycetota</taxon>
        <taxon>Actinomycetes</taxon>
        <taxon>Streptosporangiales</taxon>
        <taxon>Thermomonosporaceae</taxon>
        <taxon>Actinoallomurus</taxon>
    </lineage>
</organism>
<dbReference type="PANTHER" id="PTHR34406">
    <property type="entry name" value="PROTEIN YCEI"/>
    <property type="match status" value="1"/>
</dbReference>
<comment type="caution">
    <text evidence="3">The sequence shown here is derived from an EMBL/GenBank/DDBJ whole genome shotgun (WGS) entry which is preliminary data.</text>
</comment>
<dbReference type="Pfam" id="PF04264">
    <property type="entry name" value="YceI"/>
    <property type="match status" value="1"/>
</dbReference>
<evidence type="ECO:0000256" key="1">
    <source>
        <dbReference type="ARBA" id="ARBA00008812"/>
    </source>
</evidence>
<evidence type="ECO:0000313" key="3">
    <source>
        <dbReference type="EMBL" id="TQL96083.1"/>
    </source>
</evidence>
<dbReference type="SUPFAM" id="SSF101874">
    <property type="entry name" value="YceI-like"/>
    <property type="match status" value="1"/>
</dbReference>
<dbReference type="SMART" id="SM00867">
    <property type="entry name" value="YceI"/>
    <property type="match status" value="1"/>
</dbReference>
<dbReference type="InterPro" id="IPR036761">
    <property type="entry name" value="TTHA0802/YceI-like_sf"/>
</dbReference>
<dbReference type="EMBL" id="VFOZ01000001">
    <property type="protein sequence ID" value="TQL96083.1"/>
    <property type="molecule type" value="Genomic_DNA"/>
</dbReference>